<dbReference type="EMBL" id="MU006727">
    <property type="protein sequence ID" value="KAF2625199.1"/>
    <property type="molecule type" value="Genomic_DNA"/>
</dbReference>
<comment type="caution">
    <text evidence="1">The sequence shown here is derived from an EMBL/GenBank/DDBJ whole genome shotgun (WGS) entry which is preliminary data.</text>
</comment>
<accession>A0ACB6RVN5</accession>
<keyword evidence="2" id="KW-1185">Reference proteome</keyword>
<name>A0ACB6RVN5_9PLEO</name>
<dbReference type="Proteomes" id="UP000799754">
    <property type="component" value="Unassembled WGS sequence"/>
</dbReference>
<sequence length="601" mass="67222">MASMTLTRALQLLLVVGLLCSSTHSKILRAHRRWHAVTDIHTHIRRQDVGADFFPVLGVPGLGLNTTAPRLEIRELQRNPDLFNVYLLGLQRWQNTSQDDKLSYFQVAGIHGRPFLPWDGVAGRPQPPEGYKEGYCHHSSNLFPTWHRPFLALVEERVYHHARDVVAEFPEGDLKARMTAALPALRLPFWDAAAVPPIGTGSYPWSVQRKTIEVELPDGSGSVKATILNPLYSYTFHPLPSKDIFGKLPWTQWQTTIRYPTNRSANAQSQDSKIAFQLDLNLVNLRQRTYQMMAMQKDYHNISNNVVSIGGVLDSLESVHDTIHNTVGSSGPGHMTNAAYSAFDPVFWLLHTNIDRMTAIWQALNPDSWVTNHSNPTATFTSDADAYADENTPLHPFHRNQAGDFWTSASVRDHTIFGYTYPELVGLSEDDTLVRRVNQLYGENATSQFTWKLGDPVPLANADNGYTHNERQSISMSSPQIGKHQYQYFANIKVQKSGSEGGYKIFVFVGPTSIATAGSTYDATLWMRDPSFVGFTGFQSTNSHGDGYAGDPNAKSDANGVVAMTKALEDRLRTGELASLDEDAVDKYLHDNMSWRITTVR</sequence>
<protein>
    <submittedName>
        <fullName evidence="1">Di-copper centre-containing protein</fullName>
    </submittedName>
</protein>
<evidence type="ECO:0000313" key="2">
    <source>
        <dbReference type="Proteomes" id="UP000799754"/>
    </source>
</evidence>
<reference evidence="1" key="1">
    <citation type="journal article" date="2020" name="Stud. Mycol.">
        <title>101 Dothideomycetes genomes: a test case for predicting lifestyles and emergence of pathogens.</title>
        <authorList>
            <person name="Haridas S."/>
            <person name="Albert R."/>
            <person name="Binder M."/>
            <person name="Bloem J."/>
            <person name="Labutti K."/>
            <person name="Salamov A."/>
            <person name="Andreopoulos B."/>
            <person name="Baker S."/>
            <person name="Barry K."/>
            <person name="Bills G."/>
            <person name="Bluhm B."/>
            <person name="Cannon C."/>
            <person name="Castanera R."/>
            <person name="Culley D."/>
            <person name="Daum C."/>
            <person name="Ezra D."/>
            <person name="Gonzalez J."/>
            <person name="Henrissat B."/>
            <person name="Kuo A."/>
            <person name="Liang C."/>
            <person name="Lipzen A."/>
            <person name="Lutzoni F."/>
            <person name="Magnuson J."/>
            <person name="Mondo S."/>
            <person name="Nolan M."/>
            <person name="Ohm R."/>
            <person name="Pangilinan J."/>
            <person name="Park H.-J."/>
            <person name="Ramirez L."/>
            <person name="Alfaro M."/>
            <person name="Sun H."/>
            <person name="Tritt A."/>
            <person name="Yoshinaga Y."/>
            <person name="Zwiers L.-H."/>
            <person name="Turgeon B."/>
            <person name="Goodwin S."/>
            <person name="Spatafora J."/>
            <person name="Crous P."/>
            <person name="Grigoriev I."/>
        </authorList>
    </citation>
    <scope>NUCLEOTIDE SEQUENCE</scope>
    <source>
        <strain evidence="1">CBS 525.71</strain>
    </source>
</reference>
<organism evidence="1 2">
    <name type="scientific">Macroventuria anomochaeta</name>
    <dbReference type="NCBI Taxonomy" id="301207"/>
    <lineage>
        <taxon>Eukaryota</taxon>
        <taxon>Fungi</taxon>
        <taxon>Dikarya</taxon>
        <taxon>Ascomycota</taxon>
        <taxon>Pezizomycotina</taxon>
        <taxon>Dothideomycetes</taxon>
        <taxon>Pleosporomycetidae</taxon>
        <taxon>Pleosporales</taxon>
        <taxon>Pleosporineae</taxon>
        <taxon>Didymellaceae</taxon>
        <taxon>Macroventuria</taxon>
    </lineage>
</organism>
<proteinExistence type="predicted"/>
<evidence type="ECO:0000313" key="1">
    <source>
        <dbReference type="EMBL" id="KAF2625199.1"/>
    </source>
</evidence>
<gene>
    <name evidence="1" type="ORF">BU25DRAFT_474279</name>
</gene>